<gene>
    <name evidence="3" type="ORF">BOW52_08340</name>
</gene>
<dbReference type="InterPro" id="IPR000477">
    <property type="entry name" value="RT_dom"/>
</dbReference>
<organism evidence="3 4">
    <name type="scientific">Solemya elarraichensis gill symbiont</name>
    <dbReference type="NCBI Taxonomy" id="1918949"/>
    <lineage>
        <taxon>Bacteria</taxon>
        <taxon>Pseudomonadati</taxon>
        <taxon>Pseudomonadota</taxon>
        <taxon>Gammaproteobacteria</taxon>
        <taxon>sulfur-oxidizing symbionts</taxon>
    </lineage>
</organism>
<evidence type="ECO:0000313" key="4">
    <source>
        <dbReference type="Proteomes" id="UP000190198"/>
    </source>
</evidence>
<dbReference type="AlphaFoldDB" id="A0A1T2L0C8"/>
<accession>A0A1T2L0C8</accession>
<dbReference type="PANTHER" id="PTHR33050">
    <property type="entry name" value="REVERSE TRANSCRIPTASE DOMAIN-CONTAINING PROTEIN"/>
    <property type="match status" value="1"/>
</dbReference>
<dbReference type="EMBL" id="MPRK01000170">
    <property type="protein sequence ID" value="OOZ38563.1"/>
    <property type="molecule type" value="Genomic_DNA"/>
</dbReference>
<dbReference type="Pfam" id="PF00078">
    <property type="entry name" value="RVT_1"/>
    <property type="match status" value="1"/>
</dbReference>
<name>A0A1T2L0C8_9GAMM</name>
<dbReference type="InterPro" id="IPR052055">
    <property type="entry name" value="Hepadnavirus_pol/RT"/>
</dbReference>
<dbReference type="InterPro" id="IPR043128">
    <property type="entry name" value="Rev_trsase/Diguanyl_cyclase"/>
</dbReference>
<keyword evidence="1" id="KW-0812">Transmembrane</keyword>
<dbReference type="PROSITE" id="PS50878">
    <property type="entry name" value="RT_POL"/>
    <property type="match status" value="1"/>
</dbReference>
<evidence type="ECO:0000259" key="2">
    <source>
        <dbReference type="PROSITE" id="PS50878"/>
    </source>
</evidence>
<proteinExistence type="predicted"/>
<feature type="transmembrane region" description="Helical" evidence="1">
    <location>
        <begin position="124"/>
        <end position="147"/>
    </location>
</feature>
<protein>
    <recommendedName>
        <fullName evidence="2">Reverse transcriptase domain-containing protein</fullName>
    </recommendedName>
</protein>
<evidence type="ECO:0000313" key="3">
    <source>
        <dbReference type="EMBL" id="OOZ38563.1"/>
    </source>
</evidence>
<dbReference type="InterPro" id="IPR043502">
    <property type="entry name" value="DNA/RNA_pol_sf"/>
</dbReference>
<dbReference type="Gene3D" id="3.10.10.10">
    <property type="entry name" value="HIV Type 1 Reverse Transcriptase, subunit A, domain 1"/>
    <property type="match status" value="1"/>
</dbReference>
<dbReference type="CDD" id="cd09275">
    <property type="entry name" value="RNase_HI_RT_DIRS1"/>
    <property type="match status" value="1"/>
</dbReference>
<reference evidence="3 4" key="1">
    <citation type="submission" date="2016-11" db="EMBL/GenBank/DDBJ databases">
        <title>Mixed transmission modes and dynamic genome evolution in an obligate animal-bacterial symbiosis.</title>
        <authorList>
            <person name="Russell S.L."/>
            <person name="Corbett-Detig R.B."/>
            <person name="Cavanaugh C.M."/>
        </authorList>
    </citation>
    <scope>NUCLEOTIDE SEQUENCE [LARGE SCALE GENOMIC DNA]</scope>
    <source>
        <strain evidence="3">Sp-SM6</strain>
    </source>
</reference>
<dbReference type="Gene3D" id="3.30.70.270">
    <property type="match status" value="1"/>
</dbReference>
<evidence type="ECO:0000256" key="1">
    <source>
        <dbReference type="SAM" id="Phobius"/>
    </source>
</evidence>
<comment type="caution">
    <text evidence="3">The sequence shown here is derived from an EMBL/GenBank/DDBJ whole genome shotgun (WGS) entry which is preliminary data.</text>
</comment>
<keyword evidence="1" id="KW-0472">Membrane</keyword>
<keyword evidence="1" id="KW-1133">Transmembrane helix</keyword>
<dbReference type="CDD" id="cd03714">
    <property type="entry name" value="RT_DIRS1"/>
    <property type="match status" value="1"/>
</dbReference>
<feature type="domain" description="Reverse transcriptase" evidence="2">
    <location>
        <begin position="38"/>
        <end position="220"/>
    </location>
</feature>
<dbReference type="SUPFAM" id="SSF56672">
    <property type="entry name" value="DNA/RNA polymerases"/>
    <property type="match status" value="1"/>
</dbReference>
<sequence length="646" mass="74533">MIDFDDQPVQSRVPSVIPFPQDQKDMVDIAVQELLSKGAIIQSEVEEDQFISTIFVVHKPNGKFRPIINLKFLNEFVQYNHFKQETFNIVLDLVQPNDFMTKIDLADAYFSIPIHPSHWKYLKFYWNSILYCFVCLPFGLTIAPYLFTKILRPIFAWFRQQNIRSSYYIDDSINFDQVRAVCQRNSNRILDTLQSLGFNINQKKSVLIPCQRLVFFGHILDTVQFKVFLTDEKVQKIISKASGLLKRDLVRVRDLASFIGLVISTFHAILEAPLHYRPLERDKLVGLGYDGNYDNETRLSPPSRHELVWWIDNVERNNGKRIRPVAVSRRCRTDASFAGFGGIDLDTDVHTNGRWNFEEAQHGINFLELLAIFYTLQSLFHESRDIHIEVQSDNTTAIAYVNKFGGMESTELDVLSKQIWEWCLPRQIYISAIHVPGRLNTADFYSRNFSDSTEWMLKQDIFLRLCRHTFIPDVDLFASRLNKRLPRFVSWFPEPGAIAVNALALSWSKFLPYMFPPFNLIGKVINKIVSDKVDKALLVVPYWFTQSWFPVLLDNMCDFPVRLPRHRDLLVLPHNQALHPLGKKLKMIGVTLSGNTCRVKQFRENLQTLSQCHGPVGQGSSIAVLGKNGVCGTVSGVPVHFTRLKR</sequence>
<dbReference type="Proteomes" id="UP000190198">
    <property type="component" value="Unassembled WGS sequence"/>
</dbReference>
<dbReference type="PANTHER" id="PTHR33050:SF7">
    <property type="entry name" value="RIBONUCLEASE H"/>
    <property type="match status" value="1"/>
</dbReference>
<keyword evidence="4" id="KW-1185">Reference proteome</keyword>